<dbReference type="PANTHER" id="PTHR43065">
    <property type="entry name" value="SENSOR HISTIDINE KINASE"/>
    <property type="match status" value="1"/>
</dbReference>
<evidence type="ECO:0000256" key="1">
    <source>
        <dbReference type="ARBA" id="ARBA00000085"/>
    </source>
</evidence>
<keyword evidence="3" id="KW-0808">Transferase</keyword>
<protein>
    <recommendedName>
        <fullName evidence="2">histidine kinase</fullName>
        <ecNumber evidence="2">2.7.13.3</ecNumber>
    </recommendedName>
</protein>
<dbReference type="GO" id="GO:0000160">
    <property type="term" value="P:phosphorelay signal transduction system"/>
    <property type="evidence" value="ECO:0007669"/>
    <property type="project" value="UniProtKB-KW"/>
</dbReference>
<dbReference type="GO" id="GO:0005524">
    <property type="term" value="F:ATP binding"/>
    <property type="evidence" value="ECO:0007669"/>
    <property type="project" value="UniProtKB-KW"/>
</dbReference>
<evidence type="ECO:0000256" key="4">
    <source>
        <dbReference type="ARBA" id="ARBA00022741"/>
    </source>
</evidence>
<keyword evidence="5" id="KW-0418">Kinase</keyword>
<dbReference type="GO" id="GO:0004673">
    <property type="term" value="F:protein histidine kinase activity"/>
    <property type="evidence" value="ECO:0007669"/>
    <property type="project" value="UniProtKB-EC"/>
</dbReference>
<keyword evidence="4" id="KW-0547">Nucleotide-binding</keyword>
<comment type="caution">
    <text evidence="9">The sequence shown here is derived from an EMBL/GenBank/DDBJ whole genome shotgun (WGS) entry which is preliminary data.</text>
</comment>
<dbReference type="InterPro" id="IPR003594">
    <property type="entry name" value="HATPase_dom"/>
</dbReference>
<dbReference type="InterPro" id="IPR005467">
    <property type="entry name" value="His_kinase_dom"/>
</dbReference>
<keyword evidence="10" id="KW-1185">Reference proteome</keyword>
<name>A0A927H0C8_9BACL</name>
<evidence type="ECO:0000256" key="7">
    <source>
        <dbReference type="ARBA" id="ARBA00023012"/>
    </source>
</evidence>
<evidence type="ECO:0000256" key="2">
    <source>
        <dbReference type="ARBA" id="ARBA00012438"/>
    </source>
</evidence>
<feature type="domain" description="Histidine kinase" evidence="8">
    <location>
        <begin position="1"/>
        <end position="51"/>
    </location>
</feature>
<keyword evidence="7" id="KW-0902">Two-component regulatory system</keyword>
<accession>A0A927H0C8</accession>
<proteinExistence type="predicted"/>
<dbReference type="Proteomes" id="UP000639396">
    <property type="component" value="Unassembled WGS sequence"/>
</dbReference>
<dbReference type="SUPFAM" id="SSF55874">
    <property type="entry name" value="ATPase domain of HSP90 chaperone/DNA topoisomerase II/histidine kinase"/>
    <property type="match status" value="1"/>
</dbReference>
<dbReference type="AlphaFoldDB" id="A0A927H0C8"/>
<gene>
    <name evidence="9" type="ORF">IDH45_10120</name>
</gene>
<dbReference type="InterPro" id="IPR036890">
    <property type="entry name" value="HATPase_C_sf"/>
</dbReference>
<dbReference type="EMBL" id="JACXJA010000010">
    <property type="protein sequence ID" value="MBD2862339.1"/>
    <property type="molecule type" value="Genomic_DNA"/>
</dbReference>
<keyword evidence="6" id="KW-0067">ATP-binding</keyword>
<dbReference type="Pfam" id="PF02518">
    <property type="entry name" value="HATPase_c"/>
    <property type="match status" value="1"/>
</dbReference>
<dbReference type="PANTHER" id="PTHR43065:SF34">
    <property type="entry name" value="SPORULATION KINASE A"/>
    <property type="match status" value="1"/>
</dbReference>
<dbReference type="PROSITE" id="PS50109">
    <property type="entry name" value="HIS_KIN"/>
    <property type="match status" value="1"/>
</dbReference>
<dbReference type="PRINTS" id="PR00344">
    <property type="entry name" value="BCTRLSENSOR"/>
</dbReference>
<evidence type="ECO:0000313" key="9">
    <source>
        <dbReference type="EMBL" id="MBD2862339.1"/>
    </source>
</evidence>
<evidence type="ECO:0000313" key="10">
    <source>
        <dbReference type="Proteomes" id="UP000639396"/>
    </source>
</evidence>
<organism evidence="9 10">
    <name type="scientific">Paenibacillus oceani</name>
    <dbReference type="NCBI Taxonomy" id="2772510"/>
    <lineage>
        <taxon>Bacteria</taxon>
        <taxon>Bacillati</taxon>
        <taxon>Bacillota</taxon>
        <taxon>Bacilli</taxon>
        <taxon>Bacillales</taxon>
        <taxon>Paenibacillaceae</taxon>
        <taxon>Paenibacillus</taxon>
    </lineage>
</organism>
<evidence type="ECO:0000256" key="5">
    <source>
        <dbReference type="ARBA" id="ARBA00022777"/>
    </source>
</evidence>
<dbReference type="Gene3D" id="3.30.565.10">
    <property type="entry name" value="Histidine kinase-like ATPase, C-terminal domain"/>
    <property type="match status" value="1"/>
</dbReference>
<dbReference type="EC" id="2.7.13.3" evidence="2"/>
<comment type="catalytic activity">
    <reaction evidence="1">
        <text>ATP + protein L-histidine = ADP + protein N-phospho-L-histidine.</text>
        <dbReference type="EC" id="2.7.13.3"/>
    </reaction>
</comment>
<reference evidence="9" key="1">
    <citation type="submission" date="2020-09" db="EMBL/GenBank/DDBJ databases">
        <title>A novel bacterium of genus Paenibacillus, isolated from South China Sea.</title>
        <authorList>
            <person name="Huang H."/>
            <person name="Mo K."/>
            <person name="Hu Y."/>
        </authorList>
    </citation>
    <scope>NUCLEOTIDE SEQUENCE</scope>
    <source>
        <strain evidence="9">IB182363</strain>
    </source>
</reference>
<evidence type="ECO:0000259" key="8">
    <source>
        <dbReference type="PROSITE" id="PS50109"/>
    </source>
</evidence>
<dbReference type="InterPro" id="IPR004358">
    <property type="entry name" value="Sig_transdc_His_kin-like_C"/>
</dbReference>
<sequence length="51" mass="5314">MGEPFYTTKEKGTGLGLMMCYKIIGDHGGKIAVTSVIGKGTTVEVVLPVSV</sequence>
<evidence type="ECO:0000256" key="3">
    <source>
        <dbReference type="ARBA" id="ARBA00022679"/>
    </source>
</evidence>
<evidence type="ECO:0000256" key="6">
    <source>
        <dbReference type="ARBA" id="ARBA00022840"/>
    </source>
</evidence>